<dbReference type="Gene3D" id="3.40.190.10">
    <property type="entry name" value="Periplasmic binding protein-like II"/>
    <property type="match status" value="3"/>
</dbReference>
<gene>
    <name evidence="17" type="ORF">COLO4_19716</name>
</gene>
<comment type="function">
    <text evidence="13">Glutamate-gated receptor that probably acts as non-selective cation channel.</text>
</comment>
<keyword evidence="4 15" id="KW-0812">Transmembrane</keyword>
<organism evidence="17 18">
    <name type="scientific">Corchorus olitorius</name>
    <dbReference type="NCBI Taxonomy" id="93759"/>
    <lineage>
        <taxon>Eukaryota</taxon>
        <taxon>Viridiplantae</taxon>
        <taxon>Streptophyta</taxon>
        <taxon>Embryophyta</taxon>
        <taxon>Tracheophyta</taxon>
        <taxon>Spermatophyta</taxon>
        <taxon>Magnoliopsida</taxon>
        <taxon>eudicotyledons</taxon>
        <taxon>Gunneridae</taxon>
        <taxon>Pentapetalae</taxon>
        <taxon>rosids</taxon>
        <taxon>malvids</taxon>
        <taxon>Malvales</taxon>
        <taxon>Malvaceae</taxon>
        <taxon>Grewioideae</taxon>
        <taxon>Apeibeae</taxon>
        <taxon>Corchorus</taxon>
    </lineage>
</organism>
<dbReference type="SMART" id="SM00079">
    <property type="entry name" value="PBPe"/>
    <property type="match status" value="1"/>
</dbReference>
<dbReference type="FunFam" id="3.40.50.2300:FF:000188">
    <property type="entry name" value="Glutamate receptor"/>
    <property type="match status" value="1"/>
</dbReference>
<evidence type="ECO:0000256" key="6">
    <source>
        <dbReference type="ARBA" id="ARBA00022989"/>
    </source>
</evidence>
<evidence type="ECO:0000256" key="1">
    <source>
        <dbReference type="ARBA" id="ARBA00004141"/>
    </source>
</evidence>
<evidence type="ECO:0000256" key="10">
    <source>
        <dbReference type="ARBA" id="ARBA00023180"/>
    </source>
</evidence>
<evidence type="ECO:0000313" key="18">
    <source>
        <dbReference type="Proteomes" id="UP000187203"/>
    </source>
</evidence>
<keyword evidence="5" id="KW-0732">Signal</keyword>
<keyword evidence="11 13" id="KW-1071">Ligand-gated ion channel</keyword>
<keyword evidence="12 13" id="KW-0407">Ion channel</keyword>
<feature type="domain" description="Ionotropic glutamate receptor C-terminal" evidence="16">
    <location>
        <begin position="389"/>
        <end position="666"/>
    </location>
</feature>
<proteinExistence type="inferred from homology"/>
<evidence type="ECO:0000259" key="16">
    <source>
        <dbReference type="SMART" id="SM00079"/>
    </source>
</evidence>
<dbReference type="Pfam" id="PF00497">
    <property type="entry name" value="SBP_bac_3"/>
    <property type="match status" value="1"/>
</dbReference>
<dbReference type="SUPFAM" id="SSF53850">
    <property type="entry name" value="Periplasmic binding protein-like II"/>
    <property type="match status" value="1"/>
</dbReference>
<dbReference type="EMBL" id="AWUE01016742">
    <property type="protein sequence ID" value="OMO89523.1"/>
    <property type="molecule type" value="Genomic_DNA"/>
</dbReference>
<dbReference type="GO" id="GO:0016020">
    <property type="term" value="C:membrane"/>
    <property type="evidence" value="ECO:0007669"/>
    <property type="project" value="UniProtKB-SubCell"/>
</dbReference>
<keyword evidence="14" id="KW-1015">Disulfide bond</keyword>
<evidence type="ECO:0000256" key="8">
    <source>
        <dbReference type="ARBA" id="ARBA00023136"/>
    </source>
</evidence>
<evidence type="ECO:0000256" key="11">
    <source>
        <dbReference type="ARBA" id="ARBA00023286"/>
    </source>
</evidence>
<dbReference type="CDD" id="cd19990">
    <property type="entry name" value="PBP1_GABAb_receptor_plant"/>
    <property type="match status" value="1"/>
</dbReference>
<keyword evidence="18" id="KW-1185">Reference proteome</keyword>
<dbReference type="InterPro" id="IPR017103">
    <property type="entry name" value="Iontropic_Glu_rcpt_pln"/>
</dbReference>
<comment type="subcellular location">
    <subcellularLocation>
        <location evidence="1">Membrane</location>
        <topology evidence="1">Multi-pass membrane protein</topology>
    </subcellularLocation>
</comment>
<dbReference type="AlphaFoldDB" id="A0A1R3J3W7"/>
<dbReference type="Proteomes" id="UP000187203">
    <property type="component" value="Unassembled WGS sequence"/>
</dbReference>
<comment type="similarity">
    <text evidence="2 13">Belongs to the glutamate-gated ion channel (TC 1.A.10.1) family.</text>
</comment>
<protein>
    <recommendedName>
        <fullName evidence="13">Glutamate receptor</fullName>
    </recommendedName>
</protein>
<evidence type="ECO:0000256" key="13">
    <source>
        <dbReference type="PIRNR" id="PIRNR037090"/>
    </source>
</evidence>
<name>A0A1R3J3W7_9ROSI</name>
<reference evidence="18" key="1">
    <citation type="submission" date="2013-09" db="EMBL/GenBank/DDBJ databases">
        <title>Corchorus olitorius genome sequencing.</title>
        <authorList>
            <person name="Alam M."/>
            <person name="Haque M.S."/>
            <person name="Islam M.S."/>
            <person name="Emdad E.M."/>
            <person name="Islam M.M."/>
            <person name="Ahmed B."/>
            <person name="Halim A."/>
            <person name="Hossen Q.M.M."/>
            <person name="Hossain M.Z."/>
            <person name="Ahmed R."/>
            <person name="Khan M.M."/>
            <person name="Islam R."/>
            <person name="Rashid M.M."/>
            <person name="Khan S.A."/>
            <person name="Rahman M.S."/>
            <person name="Alam M."/>
            <person name="Yahiya A.S."/>
            <person name="Khan M.S."/>
            <person name="Azam M.S."/>
            <person name="Haque T."/>
            <person name="Lashkar M.Z.H."/>
            <person name="Akhand A.I."/>
            <person name="Morshed G."/>
            <person name="Roy S."/>
            <person name="Uddin K.S."/>
            <person name="Rabeya T."/>
            <person name="Hossain A.S."/>
            <person name="Chowdhury A."/>
            <person name="Snigdha A.R."/>
            <person name="Mortoza M.S."/>
            <person name="Matin S.A."/>
            <person name="Hoque S.M.E."/>
            <person name="Islam M.K."/>
            <person name="Roy D.K."/>
            <person name="Haider R."/>
            <person name="Moosa M.M."/>
            <person name="Elias S.M."/>
            <person name="Hasan A.M."/>
            <person name="Jahan S."/>
            <person name="Shafiuddin M."/>
            <person name="Mahmood N."/>
            <person name="Shommy N.S."/>
        </authorList>
    </citation>
    <scope>NUCLEOTIDE SEQUENCE [LARGE SCALE GENOMIC DNA]</scope>
    <source>
        <strain evidence="18">cv. O-4</strain>
    </source>
</reference>
<evidence type="ECO:0000256" key="7">
    <source>
        <dbReference type="ARBA" id="ARBA00023065"/>
    </source>
</evidence>
<evidence type="ECO:0000256" key="4">
    <source>
        <dbReference type="ARBA" id="ARBA00022692"/>
    </source>
</evidence>
<feature type="transmembrane region" description="Helical" evidence="15">
    <location>
        <begin position="686"/>
        <end position="707"/>
    </location>
</feature>
<dbReference type="PIRSF" id="PIRSF037090">
    <property type="entry name" value="Iontro_Glu-like_rcpt_pln"/>
    <property type="match status" value="1"/>
</dbReference>
<dbReference type="SUPFAM" id="SSF53822">
    <property type="entry name" value="Periplasmic binding protein-like I"/>
    <property type="match status" value="1"/>
</dbReference>
<keyword evidence="7 13" id="KW-0406">Ion transport</keyword>
<dbReference type="InterPro" id="IPR001638">
    <property type="entry name" value="Solute-binding_3/MltF_N"/>
</dbReference>
<evidence type="ECO:0000256" key="9">
    <source>
        <dbReference type="ARBA" id="ARBA00023170"/>
    </source>
</evidence>
<dbReference type="CDD" id="cd13686">
    <property type="entry name" value="GluR_Plant"/>
    <property type="match status" value="1"/>
</dbReference>
<dbReference type="InterPro" id="IPR015683">
    <property type="entry name" value="Ionotropic_Glu_rcpt"/>
</dbReference>
<dbReference type="OrthoDB" id="5984008at2759"/>
<feature type="disulfide bond" evidence="14">
    <location>
        <begin position="614"/>
        <end position="669"/>
    </location>
</feature>
<evidence type="ECO:0000313" key="17">
    <source>
        <dbReference type="EMBL" id="OMO89523.1"/>
    </source>
</evidence>
<keyword evidence="6 15" id="KW-1133">Transmembrane helix</keyword>
<evidence type="ECO:0000256" key="15">
    <source>
        <dbReference type="SAM" id="Phobius"/>
    </source>
</evidence>
<comment type="caution">
    <text evidence="17">The sequence shown here is derived from an EMBL/GenBank/DDBJ whole genome shotgun (WGS) entry which is preliminary data.</text>
</comment>
<evidence type="ECO:0000256" key="2">
    <source>
        <dbReference type="ARBA" id="ARBA00008685"/>
    </source>
</evidence>
<dbReference type="InterPro" id="IPR028082">
    <property type="entry name" value="Peripla_BP_I"/>
</dbReference>
<dbReference type="STRING" id="93759.A0A1R3J3W7"/>
<dbReference type="Gene3D" id="3.40.50.2300">
    <property type="match status" value="2"/>
</dbReference>
<dbReference type="InterPro" id="IPR001828">
    <property type="entry name" value="ANF_lig-bd_rcpt"/>
</dbReference>
<keyword evidence="3 13" id="KW-0813">Transport</keyword>
<dbReference type="FunFam" id="3.40.190.10:FF:000054">
    <property type="entry name" value="Glutamate receptor"/>
    <property type="match status" value="1"/>
</dbReference>
<dbReference type="Pfam" id="PF01094">
    <property type="entry name" value="ANF_receptor"/>
    <property type="match status" value="1"/>
</dbReference>
<keyword evidence="10" id="KW-0325">Glycoprotein</keyword>
<accession>A0A1R3J3W7</accession>
<dbReference type="PANTHER" id="PTHR34836:SF9">
    <property type="entry name" value="RECEPTOR LIGAND BINDING REGION DOMAIN-CONTAINING PROTEIN"/>
    <property type="match status" value="1"/>
</dbReference>
<dbReference type="PANTHER" id="PTHR34836">
    <property type="entry name" value="OS06G0188250 PROTEIN"/>
    <property type="match status" value="1"/>
</dbReference>
<dbReference type="GO" id="GO:0015276">
    <property type="term" value="F:ligand-gated monoatomic ion channel activity"/>
    <property type="evidence" value="ECO:0007669"/>
    <property type="project" value="InterPro"/>
</dbReference>
<dbReference type="InterPro" id="IPR001320">
    <property type="entry name" value="Iontro_rcpt_C"/>
</dbReference>
<evidence type="ECO:0000256" key="5">
    <source>
        <dbReference type="ARBA" id="ARBA00022729"/>
    </source>
</evidence>
<keyword evidence="8 13" id="KW-0472">Membrane</keyword>
<sequence>MEMALEDFNSNYKGNQSLFLLVKNSSNKLPLQAALQAALAAMDLINKQGAEVILGLQTWEETSLVAEIGSQKHIPFLSFSDLIPSWAKENWPFLVAAFPNQYAQAKAIASMVQSYEWHQVTVIYEDMDSSASKVISDLSHALKQGGIETILVAIPPLDVVSLSKEIGRLKRDPCRVFVVHLSFPMALHLFEKAKMMNMMRKGYVWISTTSFSNLVHSINASTISSLMQGIIGVRSYLLTNDSKFHDFCVRFRKRFSLEHPEESNHEPGFYAMQAYNAVQIVAQAMGGKKGGGSILLEKILDGNFDGLTGKVHLINQGVAPANTFQIINMIGRSYRELGFWVDRLGFSETVDSHGDFSNSMKDLGQVFWPGAPIHTPRGWDLPTNGKPLRFGVPARSIFNKYVNIRHDPDKNQTSITGLAIELFETIVEQLPFQLTYDLLPFNGTYDDLVKQIYLKNFDGVVGDVGIIATRYQYVEFTQPYTEPGLVMIVPLRSKTGNKTWLFLRPFTKAMCPESNWKLAMAILQHIPLFSCILTIQGLEPTVTNIESLQSSNAKVGHTQASFIKSYLVNFLRFSPTNMKNYTSAADIANDLRDRVIAAVFFEVPAAKLFLSMYCKGFTMAGPTYKVGGYGFVFPKGSPLLPLVTEALLNVSESGKLRELEQSMLASQNCTQVDLEDDISSLSPSSFWALFLLTGSMSTVALLIYVSYGKPHRTIGPNLLVEKVNWITMWAVMLRSWSSNSRLIKLFSAKEISSNVGSAPKATESLN</sequence>
<dbReference type="InterPro" id="IPR044440">
    <property type="entry name" value="GABAb_receptor_plant_PBP1"/>
</dbReference>
<keyword evidence="9 13" id="KW-0675">Receptor</keyword>
<evidence type="ECO:0000256" key="3">
    <source>
        <dbReference type="ARBA" id="ARBA00022448"/>
    </source>
</evidence>
<evidence type="ECO:0000256" key="12">
    <source>
        <dbReference type="ARBA" id="ARBA00023303"/>
    </source>
</evidence>
<evidence type="ECO:0000256" key="14">
    <source>
        <dbReference type="PIRSR" id="PIRSR037090-50"/>
    </source>
</evidence>